<organism evidence="1 2">
    <name type="scientific">Brassica carinata</name>
    <name type="common">Ethiopian mustard</name>
    <name type="synonym">Abyssinian cabbage</name>
    <dbReference type="NCBI Taxonomy" id="52824"/>
    <lineage>
        <taxon>Eukaryota</taxon>
        <taxon>Viridiplantae</taxon>
        <taxon>Streptophyta</taxon>
        <taxon>Embryophyta</taxon>
        <taxon>Tracheophyta</taxon>
        <taxon>Spermatophyta</taxon>
        <taxon>Magnoliopsida</taxon>
        <taxon>eudicotyledons</taxon>
        <taxon>Gunneridae</taxon>
        <taxon>Pentapetalae</taxon>
        <taxon>rosids</taxon>
        <taxon>malvids</taxon>
        <taxon>Brassicales</taxon>
        <taxon>Brassicaceae</taxon>
        <taxon>Brassiceae</taxon>
        <taxon>Brassica</taxon>
    </lineage>
</organism>
<evidence type="ECO:0000313" key="2">
    <source>
        <dbReference type="Proteomes" id="UP000886595"/>
    </source>
</evidence>
<dbReference type="AlphaFoldDB" id="A0A8X7WQA1"/>
<protein>
    <submittedName>
        <fullName evidence="1">Uncharacterized protein</fullName>
    </submittedName>
</protein>
<dbReference type="CDD" id="cd13365">
    <property type="entry name" value="PH_PLC_plant-like"/>
    <property type="match status" value="1"/>
</dbReference>
<dbReference type="SUPFAM" id="SSF50729">
    <property type="entry name" value="PH domain-like"/>
    <property type="match status" value="1"/>
</dbReference>
<evidence type="ECO:0000313" key="1">
    <source>
        <dbReference type="EMBL" id="KAG2333964.1"/>
    </source>
</evidence>
<keyword evidence="2" id="KW-1185">Reference proteome</keyword>
<sequence length="154" mass="17797">MSRNARMTSDLSRAGPVARDVEQAITALKKGAYLLKYGRRGKPKFCPFRLSNDESVLIWFSGNEEKHLKLSHVSRIISGQRTPIFQRYPRPEKEYQSFSLIYNERSLDVDGSNHHRLHSPYESPPKNGIDKAFSDMSLYALPPKGFFPQIRQLW</sequence>
<dbReference type="InterPro" id="IPR011993">
    <property type="entry name" value="PH-like_dom_sf"/>
</dbReference>
<dbReference type="EMBL" id="JAAMPC010000001">
    <property type="protein sequence ID" value="KAG2333964.1"/>
    <property type="molecule type" value="Genomic_DNA"/>
</dbReference>
<dbReference type="Proteomes" id="UP000886595">
    <property type="component" value="Unassembled WGS sequence"/>
</dbReference>
<reference evidence="1 2" key="1">
    <citation type="submission" date="2020-02" db="EMBL/GenBank/DDBJ databases">
        <authorList>
            <person name="Ma Q."/>
            <person name="Huang Y."/>
            <person name="Song X."/>
            <person name="Pei D."/>
        </authorList>
    </citation>
    <scope>NUCLEOTIDE SEQUENCE [LARGE SCALE GENOMIC DNA]</scope>
    <source>
        <strain evidence="1">Sxm20200214</strain>
        <tissue evidence="1">Leaf</tissue>
    </source>
</reference>
<proteinExistence type="predicted"/>
<comment type="caution">
    <text evidence="1">The sequence shown here is derived from an EMBL/GenBank/DDBJ whole genome shotgun (WGS) entry which is preliminary data.</text>
</comment>
<dbReference type="OrthoDB" id="1632067at2759"/>
<accession>A0A8X7WQA1</accession>
<gene>
    <name evidence="1" type="ORF">Bca52824_005144</name>
</gene>
<dbReference type="Gene3D" id="2.30.29.30">
    <property type="entry name" value="Pleckstrin-homology domain (PH domain)/Phosphotyrosine-binding domain (PTB)"/>
    <property type="match status" value="1"/>
</dbReference>
<name>A0A8X7WQA1_BRACI</name>